<dbReference type="Proteomes" id="UP001390339">
    <property type="component" value="Unassembled WGS sequence"/>
</dbReference>
<proteinExistence type="predicted"/>
<evidence type="ECO:0000313" key="2">
    <source>
        <dbReference type="EMBL" id="KAK8877161.1"/>
    </source>
</evidence>
<organism evidence="2 3">
    <name type="scientific">Apiospora arundinis</name>
    <dbReference type="NCBI Taxonomy" id="335852"/>
    <lineage>
        <taxon>Eukaryota</taxon>
        <taxon>Fungi</taxon>
        <taxon>Dikarya</taxon>
        <taxon>Ascomycota</taxon>
        <taxon>Pezizomycotina</taxon>
        <taxon>Sordariomycetes</taxon>
        <taxon>Xylariomycetidae</taxon>
        <taxon>Amphisphaeriales</taxon>
        <taxon>Apiosporaceae</taxon>
        <taxon>Apiospora</taxon>
    </lineage>
</organism>
<comment type="caution">
    <text evidence="2">The sequence shown here is derived from an EMBL/GenBank/DDBJ whole genome shotgun (WGS) entry which is preliminary data.</text>
</comment>
<name>A0ABR2JHF4_9PEZI</name>
<reference evidence="2 3" key="1">
    <citation type="journal article" date="2024" name="IMA Fungus">
        <title>Apiospora arundinis, a panoply of carbohydrate-active enzymes and secondary metabolites.</title>
        <authorList>
            <person name="Sorensen T."/>
            <person name="Petersen C."/>
            <person name="Muurmann A.T."/>
            <person name="Christiansen J.V."/>
            <person name="Brundto M.L."/>
            <person name="Overgaard C.K."/>
            <person name="Boysen A.T."/>
            <person name="Wollenberg R.D."/>
            <person name="Larsen T.O."/>
            <person name="Sorensen J.L."/>
            <person name="Nielsen K.L."/>
            <person name="Sondergaard T.E."/>
        </authorList>
    </citation>
    <scope>NUCLEOTIDE SEQUENCE [LARGE SCALE GENOMIC DNA]</scope>
    <source>
        <strain evidence="2 3">AAU 773</strain>
    </source>
</reference>
<feature type="compositionally biased region" description="Low complexity" evidence="1">
    <location>
        <begin position="38"/>
        <end position="51"/>
    </location>
</feature>
<feature type="region of interest" description="Disordered" evidence="1">
    <location>
        <begin position="95"/>
        <end position="129"/>
    </location>
</feature>
<evidence type="ECO:0000313" key="3">
    <source>
        <dbReference type="Proteomes" id="UP001390339"/>
    </source>
</evidence>
<gene>
    <name evidence="2" type="ORF">PGQ11_002107</name>
</gene>
<protein>
    <submittedName>
        <fullName evidence="2">Uncharacterized protein</fullName>
    </submittedName>
</protein>
<feature type="region of interest" description="Disordered" evidence="1">
    <location>
        <begin position="38"/>
        <end position="81"/>
    </location>
</feature>
<keyword evidence="3" id="KW-1185">Reference proteome</keyword>
<accession>A0ABR2JHF4</accession>
<evidence type="ECO:0000256" key="1">
    <source>
        <dbReference type="SAM" id="MobiDB-lite"/>
    </source>
</evidence>
<sequence>MCPRGNGPRRCPARHRRCKGGLISMIVRACREHRARCAQQREQQRQPQPQRFSYPQDNNAVAISPPEATFSHKGDQGMMGKDFEYNTESHLIKMKDEGEEKEELAFPPPPYDLATSEAKVGSADSMSQK</sequence>
<dbReference type="EMBL" id="JAPCWZ010000002">
    <property type="protein sequence ID" value="KAK8877161.1"/>
    <property type="molecule type" value="Genomic_DNA"/>
</dbReference>